<feature type="region of interest" description="Disordered" evidence="1">
    <location>
        <begin position="1"/>
        <end position="175"/>
    </location>
</feature>
<dbReference type="EMBL" id="BMWW01000013">
    <property type="protein sequence ID" value="GGZ09643.1"/>
    <property type="molecule type" value="Genomic_DNA"/>
</dbReference>
<sequence length="175" mass="17898">MDTQQKGREAKRSGNSTEPTVAGASMQSKAPGAQQAGSANVQSATAEEGGGTLRDRGNLQAGSGGDDGGSARGGAGAQKSGFSARQQGERNAVRAEQERKGGAQQSGYGGLEQKRRAGSAESPAGPQFSRQAGGAVNVQQTDRARSDPGSKQPRYDDSIEGKQARYDSARNRGGD</sequence>
<gene>
    <name evidence="2" type="ORF">GCM10007388_49020</name>
</gene>
<dbReference type="RefSeq" id="WP_189569340.1">
    <property type="nucleotide sequence ID" value="NZ_BMWW01000013.1"/>
</dbReference>
<feature type="compositionally biased region" description="Polar residues" evidence="1">
    <location>
        <begin position="35"/>
        <end position="45"/>
    </location>
</feature>
<evidence type="ECO:0000313" key="3">
    <source>
        <dbReference type="Proteomes" id="UP000619512"/>
    </source>
</evidence>
<comment type="caution">
    <text evidence="2">The sequence shown here is derived from an EMBL/GenBank/DDBJ whole genome shotgun (WGS) entry which is preliminary data.</text>
</comment>
<name>A0AA87YBH0_9BURK</name>
<evidence type="ECO:0000313" key="2">
    <source>
        <dbReference type="EMBL" id="GGZ09643.1"/>
    </source>
</evidence>
<reference evidence="2" key="2">
    <citation type="submission" date="2022-12" db="EMBL/GenBank/DDBJ databases">
        <authorList>
            <person name="Sun Q."/>
            <person name="Kim S."/>
        </authorList>
    </citation>
    <scope>NUCLEOTIDE SEQUENCE</scope>
    <source>
        <strain evidence="2">KCTC 12344</strain>
    </source>
</reference>
<proteinExistence type="predicted"/>
<feature type="compositionally biased region" description="Gly residues" evidence="1">
    <location>
        <begin position="62"/>
        <end position="76"/>
    </location>
</feature>
<accession>A0AA87YBH0</accession>
<evidence type="ECO:0000256" key="1">
    <source>
        <dbReference type="SAM" id="MobiDB-lite"/>
    </source>
</evidence>
<feature type="compositionally biased region" description="Basic and acidic residues" evidence="1">
    <location>
        <begin position="142"/>
        <end position="175"/>
    </location>
</feature>
<dbReference type="AlphaFoldDB" id="A0AA87YBH0"/>
<reference evidence="2" key="1">
    <citation type="journal article" date="2014" name="Int. J. Syst. Evol. Microbiol.">
        <title>Complete genome sequence of Corynebacterium casei LMG S-19264T (=DSM 44701T), isolated from a smear-ripened cheese.</title>
        <authorList>
            <consortium name="US DOE Joint Genome Institute (JGI-PGF)"/>
            <person name="Walter F."/>
            <person name="Albersmeier A."/>
            <person name="Kalinowski J."/>
            <person name="Ruckert C."/>
        </authorList>
    </citation>
    <scope>NUCLEOTIDE SEQUENCE</scope>
    <source>
        <strain evidence="2">KCTC 12344</strain>
    </source>
</reference>
<organism evidence="2 3">
    <name type="scientific">Pseudoduganella plicata</name>
    <dbReference type="NCBI Taxonomy" id="321984"/>
    <lineage>
        <taxon>Bacteria</taxon>
        <taxon>Pseudomonadati</taxon>
        <taxon>Pseudomonadota</taxon>
        <taxon>Betaproteobacteria</taxon>
        <taxon>Burkholderiales</taxon>
        <taxon>Oxalobacteraceae</taxon>
        <taxon>Telluria group</taxon>
        <taxon>Pseudoduganella</taxon>
    </lineage>
</organism>
<feature type="compositionally biased region" description="Basic and acidic residues" evidence="1">
    <location>
        <begin position="1"/>
        <end position="12"/>
    </location>
</feature>
<feature type="compositionally biased region" description="Basic and acidic residues" evidence="1">
    <location>
        <begin position="87"/>
        <end position="101"/>
    </location>
</feature>
<dbReference type="Proteomes" id="UP000619512">
    <property type="component" value="Unassembled WGS sequence"/>
</dbReference>
<protein>
    <submittedName>
        <fullName evidence="2">Uncharacterized protein</fullName>
    </submittedName>
</protein>